<dbReference type="SMART" id="SM00220">
    <property type="entry name" value="S_TKc"/>
    <property type="match status" value="1"/>
</dbReference>
<dbReference type="EMBL" id="MU151469">
    <property type="protein sequence ID" value="KAF9443485.1"/>
    <property type="molecule type" value="Genomic_DNA"/>
</dbReference>
<dbReference type="Pfam" id="PF07714">
    <property type="entry name" value="PK_Tyr_Ser-Thr"/>
    <property type="match status" value="1"/>
</dbReference>
<sequence length="581" mass="63447">MLALHQKDSPESLERLPPHKPSQPHEVATVLATTPMAVVSPSVPEEPLPRHMSTPDGEISDNEHVPHKDDAVGLLLIQSQNQDVGMDVGGSPSLVSEGKKRKISEQDVDHSDGTEEREHKRGREEVEKQEAPGENGDSSTPISVASNPPDTEKDANIPRESFPTPPSLQTSMPHSPTLPITTVETTTLTVSFADHELETGAGHTVPPVGQRRPSTTITTGTPTTIGSTRLATPSPPPLSNTLPSELLQFPPSEKPLAASPMTTSPPEAEASQSPITPHLPQCDTLTQMASPHEGDSDCHNQPARNMNSLIRPSTPPFVIPTSSPRHSQSECRPVSPPPTVGVNDKPPSSANSPIPLLLDMLSEIQDNEQKTKAIKNLKGDDAQSVIDFLYSVLSRSQLSEKVEKHTQILLYKLSRASELYPRCYTLKDIKPDRVEDSGGICDIYKDHHSGQDLCLKVVRLFTPEARETALKSLGKEAILWSGLRHPNITPFYGVYYFESRERICLVSPWMDNSNLNTYLMRNPAVPRIPLIHDIISGLEYLHSNHVVHGNLKGVNVLVNASQRACLADFGLSTIRDDNALP</sequence>
<dbReference type="InterPro" id="IPR011009">
    <property type="entry name" value="Kinase-like_dom_sf"/>
</dbReference>
<dbReference type="InterPro" id="IPR000719">
    <property type="entry name" value="Prot_kinase_dom"/>
</dbReference>
<dbReference type="InterPro" id="IPR001245">
    <property type="entry name" value="Ser-Thr/Tyr_kinase_cat_dom"/>
</dbReference>
<feature type="non-terminal residue" evidence="3">
    <location>
        <position position="581"/>
    </location>
</feature>
<keyword evidence="3" id="KW-0808">Transferase</keyword>
<organism evidence="3 4">
    <name type="scientific">Macrolepiota fuliginosa MF-IS2</name>
    <dbReference type="NCBI Taxonomy" id="1400762"/>
    <lineage>
        <taxon>Eukaryota</taxon>
        <taxon>Fungi</taxon>
        <taxon>Dikarya</taxon>
        <taxon>Basidiomycota</taxon>
        <taxon>Agaricomycotina</taxon>
        <taxon>Agaricomycetes</taxon>
        <taxon>Agaricomycetidae</taxon>
        <taxon>Agaricales</taxon>
        <taxon>Agaricineae</taxon>
        <taxon>Agaricaceae</taxon>
        <taxon>Macrolepiota</taxon>
    </lineage>
</organism>
<reference evidence="3" key="1">
    <citation type="submission" date="2020-11" db="EMBL/GenBank/DDBJ databases">
        <authorList>
            <consortium name="DOE Joint Genome Institute"/>
            <person name="Ahrendt S."/>
            <person name="Riley R."/>
            <person name="Andreopoulos W."/>
            <person name="Labutti K."/>
            <person name="Pangilinan J."/>
            <person name="Ruiz-Duenas F.J."/>
            <person name="Barrasa J.M."/>
            <person name="Sanchez-Garcia M."/>
            <person name="Camarero S."/>
            <person name="Miyauchi S."/>
            <person name="Serrano A."/>
            <person name="Linde D."/>
            <person name="Babiker R."/>
            <person name="Drula E."/>
            <person name="Ayuso-Fernandez I."/>
            <person name="Pacheco R."/>
            <person name="Padilla G."/>
            <person name="Ferreira P."/>
            <person name="Barriuso J."/>
            <person name="Kellner H."/>
            <person name="Castanera R."/>
            <person name="Alfaro M."/>
            <person name="Ramirez L."/>
            <person name="Pisabarro A.G."/>
            <person name="Kuo A."/>
            <person name="Tritt A."/>
            <person name="Lipzen A."/>
            <person name="He G."/>
            <person name="Yan M."/>
            <person name="Ng V."/>
            <person name="Cullen D."/>
            <person name="Martin F."/>
            <person name="Rosso M.-N."/>
            <person name="Henrissat B."/>
            <person name="Hibbett D."/>
            <person name="Martinez A.T."/>
            <person name="Grigoriev I.V."/>
        </authorList>
    </citation>
    <scope>NUCLEOTIDE SEQUENCE</scope>
    <source>
        <strain evidence="3">MF-IS2</strain>
    </source>
</reference>
<evidence type="ECO:0000259" key="2">
    <source>
        <dbReference type="PROSITE" id="PS50011"/>
    </source>
</evidence>
<feature type="compositionally biased region" description="Low complexity" evidence="1">
    <location>
        <begin position="213"/>
        <end position="232"/>
    </location>
</feature>
<dbReference type="GO" id="GO:0005524">
    <property type="term" value="F:ATP binding"/>
    <property type="evidence" value="ECO:0007669"/>
    <property type="project" value="InterPro"/>
</dbReference>
<feature type="region of interest" description="Disordered" evidence="1">
    <location>
        <begin position="197"/>
        <end position="303"/>
    </location>
</feature>
<dbReference type="PANTHER" id="PTHR44329">
    <property type="entry name" value="SERINE/THREONINE-PROTEIN KINASE TNNI3K-RELATED"/>
    <property type="match status" value="1"/>
</dbReference>
<protein>
    <submittedName>
        <fullName evidence="3">Kinase-like protein</fullName>
    </submittedName>
</protein>
<dbReference type="AlphaFoldDB" id="A0A9P6BZE8"/>
<feature type="compositionally biased region" description="Basic and acidic residues" evidence="1">
    <location>
        <begin position="61"/>
        <end position="71"/>
    </location>
</feature>
<dbReference type="InterPro" id="IPR051681">
    <property type="entry name" value="Ser/Thr_Kinases-Pseudokinases"/>
</dbReference>
<dbReference type="OrthoDB" id="122279at2759"/>
<feature type="compositionally biased region" description="Polar residues" evidence="1">
    <location>
        <begin position="260"/>
        <end position="275"/>
    </location>
</feature>
<feature type="region of interest" description="Disordered" evidence="1">
    <location>
        <begin position="1"/>
        <end position="183"/>
    </location>
</feature>
<evidence type="ECO:0000313" key="4">
    <source>
        <dbReference type="Proteomes" id="UP000807342"/>
    </source>
</evidence>
<feature type="compositionally biased region" description="Polar residues" evidence="1">
    <location>
        <begin position="136"/>
        <end position="149"/>
    </location>
</feature>
<dbReference type="CDD" id="cd00180">
    <property type="entry name" value="PKc"/>
    <property type="match status" value="1"/>
</dbReference>
<dbReference type="SUPFAM" id="SSF56112">
    <property type="entry name" value="Protein kinase-like (PK-like)"/>
    <property type="match status" value="1"/>
</dbReference>
<feature type="domain" description="Protein kinase" evidence="2">
    <location>
        <begin position="429"/>
        <end position="581"/>
    </location>
</feature>
<dbReference type="Gene3D" id="1.10.510.10">
    <property type="entry name" value="Transferase(Phosphotransferase) domain 1"/>
    <property type="match status" value="1"/>
</dbReference>
<feature type="compositionally biased region" description="Basic and acidic residues" evidence="1">
    <location>
        <begin position="103"/>
        <end position="131"/>
    </location>
</feature>
<feature type="compositionally biased region" description="Basic and acidic residues" evidence="1">
    <location>
        <begin position="1"/>
        <end position="17"/>
    </location>
</feature>
<feature type="region of interest" description="Disordered" evidence="1">
    <location>
        <begin position="320"/>
        <end position="352"/>
    </location>
</feature>
<accession>A0A9P6BZE8</accession>
<gene>
    <name evidence="3" type="ORF">P691DRAFT_808870</name>
</gene>
<comment type="caution">
    <text evidence="3">The sequence shown here is derived from an EMBL/GenBank/DDBJ whole genome shotgun (WGS) entry which is preliminary data.</text>
</comment>
<dbReference type="Proteomes" id="UP000807342">
    <property type="component" value="Unassembled WGS sequence"/>
</dbReference>
<dbReference type="GO" id="GO:0004674">
    <property type="term" value="F:protein serine/threonine kinase activity"/>
    <property type="evidence" value="ECO:0007669"/>
    <property type="project" value="TreeGrafter"/>
</dbReference>
<proteinExistence type="predicted"/>
<keyword evidence="4" id="KW-1185">Reference proteome</keyword>
<dbReference type="PROSITE" id="PS50011">
    <property type="entry name" value="PROTEIN_KINASE_DOM"/>
    <property type="match status" value="1"/>
</dbReference>
<evidence type="ECO:0000256" key="1">
    <source>
        <dbReference type="SAM" id="MobiDB-lite"/>
    </source>
</evidence>
<evidence type="ECO:0000313" key="3">
    <source>
        <dbReference type="EMBL" id="KAF9443485.1"/>
    </source>
</evidence>
<keyword evidence="3" id="KW-0418">Kinase</keyword>
<name>A0A9P6BZE8_9AGAR</name>